<organism evidence="2 3">
    <name type="scientific">Puccinia sorghi</name>
    <dbReference type="NCBI Taxonomy" id="27349"/>
    <lineage>
        <taxon>Eukaryota</taxon>
        <taxon>Fungi</taxon>
        <taxon>Dikarya</taxon>
        <taxon>Basidiomycota</taxon>
        <taxon>Pucciniomycotina</taxon>
        <taxon>Pucciniomycetes</taxon>
        <taxon>Pucciniales</taxon>
        <taxon>Pucciniaceae</taxon>
        <taxon>Puccinia</taxon>
    </lineage>
</organism>
<keyword evidence="3" id="KW-1185">Reference proteome</keyword>
<evidence type="ECO:0000313" key="2">
    <source>
        <dbReference type="EMBL" id="KNZ47052.1"/>
    </source>
</evidence>
<accession>A0A0L6UFL2</accession>
<comment type="caution">
    <text evidence="2">The sequence shown here is derived from an EMBL/GenBank/DDBJ whole genome shotgun (WGS) entry which is preliminary data.</text>
</comment>
<sequence>MTTTSRPDSVTGKAAEPNTASPASVASMENAKALRYITASISQSINPFFSAIIKLFSSRRVTDEALKKKQALASLLAQVLTVHLKWPGAGS</sequence>
<gene>
    <name evidence="2" type="ORF">VP01_6710g1</name>
</gene>
<dbReference type="STRING" id="27349.A0A0L6UFL2"/>
<evidence type="ECO:0000313" key="3">
    <source>
        <dbReference type="Proteomes" id="UP000037035"/>
    </source>
</evidence>
<protein>
    <submittedName>
        <fullName evidence="2">Uncharacterized protein</fullName>
    </submittedName>
</protein>
<proteinExistence type="predicted"/>
<feature type="region of interest" description="Disordered" evidence="1">
    <location>
        <begin position="1"/>
        <end position="25"/>
    </location>
</feature>
<dbReference type="Proteomes" id="UP000037035">
    <property type="component" value="Unassembled WGS sequence"/>
</dbReference>
<dbReference type="EMBL" id="LAVV01012063">
    <property type="protein sequence ID" value="KNZ47052.1"/>
    <property type="molecule type" value="Genomic_DNA"/>
</dbReference>
<dbReference type="VEuPathDB" id="FungiDB:VP01_6710g1"/>
<name>A0A0L6UFL2_9BASI</name>
<evidence type="ECO:0000256" key="1">
    <source>
        <dbReference type="SAM" id="MobiDB-lite"/>
    </source>
</evidence>
<dbReference type="AlphaFoldDB" id="A0A0L6UFL2"/>
<reference evidence="2 3" key="1">
    <citation type="submission" date="2015-08" db="EMBL/GenBank/DDBJ databases">
        <title>Next Generation Sequencing and Analysis of the Genome of Puccinia sorghi L Schw, the Causal Agent of Maize Common Rust.</title>
        <authorList>
            <person name="Rochi L."/>
            <person name="Burguener G."/>
            <person name="Darino M."/>
            <person name="Turjanski A."/>
            <person name="Kreff E."/>
            <person name="Dieguez M.J."/>
            <person name="Sacco F."/>
        </authorList>
    </citation>
    <scope>NUCLEOTIDE SEQUENCE [LARGE SCALE GENOMIC DNA]</scope>
    <source>
        <strain evidence="2 3">RO10H11247</strain>
    </source>
</reference>